<dbReference type="PROSITE" id="PS51257">
    <property type="entry name" value="PROKAR_LIPOPROTEIN"/>
    <property type="match status" value="1"/>
</dbReference>
<proteinExistence type="predicted"/>
<keyword evidence="4" id="KW-1185">Reference proteome</keyword>
<feature type="region of interest" description="Disordered" evidence="1">
    <location>
        <begin position="222"/>
        <end position="241"/>
    </location>
</feature>
<dbReference type="Proteomes" id="UP000236641">
    <property type="component" value="Unassembled WGS sequence"/>
</dbReference>
<dbReference type="RefSeq" id="WP_103052926.1">
    <property type="nucleotide sequence ID" value="NZ_POWF01000010.1"/>
</dbReference>
<comment type="caution">
    <text evidence="3">The sequence shown here is derived from an EMBL/GenBank/DDBJ whole genome shotgun (WGS) entry which is preliminary data.</text>
</comment>
<evidence type="ECO:0000313" key="3">
    <source>
        <dbReference type="EMBL" id="PNQ72215.1"/>
    </source>
</evidence>
<dbReference type="InterPro" id="IPR021255">
    <property type="entry name" value="DUF2807"/>
</dbReference>
<organism evidence="3 4">
    <name type="scientific">Hanstruepera neustonica</name>
    <dbReference type="NCBI Taxonomy" id="1445657"/>
    <lineage>
        <taxon>Bacteria</taxon>
        <taxon>Pseudomonadati</taxon>
        <taxon>Bacteroidota</taxon>
        <taxon>Flavobacteriia</taxon>
        <taxon>Flavobacteriales</taxon>
        <taxon>Flavobacteriaceae</taxon>
        <taxon>Hanstruepera</taxon>
    </lineage>
</organism>
<evidence type="ECO:0000313" key="4">
    <source>
        <dbReference type="Proteomes" id="UP000236641"/>
    </source>
</evidence>
<evidence type="ECO:0000259" key="2">
    <source>
        <dbReference type="Pfam" id="PF10988"/>
    </source>
</evidence>
<reference evidence="3 4" key="1">
    <citation type="submission" date="2018-01" db="EMBL/GenBank/DDBJ databases">
        <title>The draft genome of Hanstruepera neustonica JCM19743.</title>
        <authorList>
            <person name="He R.-H."/>
            <person name="Du Z.-J."/>
        </authorList>
    </citation>
    <scope>NUCLEOTIDE SEQUENCE [LARGE SCALE GENOMIC DNA]</scope>
    <source>
        <strain evidence="3 4">JCM19743</strain>
    </source>
</reference>
<sequence>MTTLTKIIVSIILSLLLFSCEFGSGWMGVSGNGNVVTETRQTNDSFNEIQVSRGLDVYLTQSNTESVTVEADSNLQDIITVIVDNGVLKIKAEENISSSSAKKVHVNYKSISKLKASSGSDVYTTNTLTNEILELDLSSGSDAELDINAQTLVCSATSGSDIELTGKVMSFNADASSGSDIDAGDLLAEKSRVKASSGASISVNTSKELIAKANSGGDVTYYGNPERVEKSEGVSGGISQQ</sequence>
<gene>
    <name evidence="3" type="ORF">C1T31_12885</name>
</gene>
<dbReference type="EMBL" id="POWF01000010">
    <property type="protein sequence ID" value="PNQ72215.1"/>
    <property type="molecule type" value="Genomic_DNA"/>
</dbReference>
<dbReference type="Pfam" id="PF10988">
    <property type="entry name" value="DUF2807"/>
    <property type="match status" value="1"/>
</dbReference>
<accession>A0A2K1DW00</accession>
<evidence type="ECO:0000256" key="1">
    <source>
        <dbReference type="SAM" id="MobiDB-lite"/>
    </source>
</evidence>
<protein>
    <submittedName>
        <fullName evidence="3">DUF2807 domain-containing protein</fullName>
    </submittedName>
</protein>
<dbReference type="Gene3D" id="2.160.20.120">
    <property type="match status" value="1"/>
</dbReference>
<dbReference type="AlphaFoldDB" id="A0A2K1DW00"/>
<name>A0A2K1DW00_9FLAO</name>
<dbReference type="OrthoDB" id="942536at2"/>
<feature type="domain" description="Putative auto-transporter adhesin head GIN" evidence="2">
    <location>
        <begin position="46"/>
        <end position="225"/>
    </location>
</feature>